<dbReference type="PANTHER" id="PTHR43736:SF1">
    <property type="entry name" value="DIHYDRONEOPTERIN TRIPHOSPHATE DIPHOSPHATASE"/>
    <property type="match status" value="1"/>
</dbReference>
<name>U4KSX5_9MOLU</name>
<organism evidence="3 4">
    <name type="scientific">Acholeplasma brassicae</name>
    <dbReference type="NCBI Taxonomy" id="61635"/>
    <lineage>
        <taxon>Bacteria</taxon>
        <taxon>Bacillati</taxon>
        <taxon>Mycoplasmatota</taxon>
        <taxon>Mollicutes</taxon>
        <taxon>Acholeplasmatales</taxon>
        <taxon>Acholeplasmataceae</taxon>
        <taxon>Acholeplasma</taxon>
    </lineage>
</organism>
<evidence type="ECO:0000259" key="2">
    <source>
        <dbReference type="PROSITE" id="PS51462"/>
    </source>
</evidence>
<dbReference type="InterPro" id="IPR000086">
    <property type="entry name" value="NUDIX_hydrolase_dom"/>
</dbReference>
<dbReference type="Proteomes" id="UP000032737">
    <property type="component" value="Chromosome"/>
</dbReference>
<keyword evidence="3" id="KW-0378">Hydrolase</keyword>
<evidence type="ECO:0000313" key="4">
    <source>
        <dbReference type="Proteomes" id="UP000032737"/>
    </source>
</evidence>
<comment type="similarity">
    <text evidence="1">Belongs to the Nudix hydrolase family.</text>
</comment>
<dbReference type="RefSeq" id="WP_030004559.1">
    <property type="nucleotide sequence ID" value="NC_022549.1"/>
</dbReference>
<sequence length="184" mass="21474">MFEIISNYEPKDSFEIEDKKQFLQAISLFKEELVNRHPMMHFTASSIIFNETFDQMLMIYHKMYDSWSWTGGHLDGNTDFLEVAKKEAIEETGVSELKVISSGPVSIEALPVWFHVKRGLPVSSHMHLNVSFAFVASDKTKLIINHEETNGVRWIKISEYKKYVTEPEMFPIYDKIIKRVINHD</sequence>
<dbReference type="SUPFAM" id="SSF55811">
    <property type="entry name" value="Nudix"/>
    <property type="match status" value="1"/>
</dbReference>
<protein>
    <submittedName>
        <fullName evidence="3">Hydrolase, NUDIX family protein</fullName>
    </submittedName>
</protein>
<feature type="domain" description="Nudix hydrolase" evidence="2">
    <location>
        <begin position="39"/>
        <end position="178"/>
    </location>
</feature>
<dbReference type="HOGENOM" id="CLU_101758_1_0_14"/>
<gene>
    <name evidence="3" type="ORF">BN85306780</name>
</gene>
<dbReference type="CDD" id="cd03674">
    <property type="entry name" value="NUDIX_Hydrolase"/>
    <property type="match status" value="1"/>
</dbReference>
<dbReference type="EMBL" id="FO681348">
    <property type="protein sequence ID" value="CCV65699.1"/>
    <property type="molecule type" value="Genomic_DNA"/>
</dbReference>
<dbReference type="Gene3D" id="3.90.79.10">
    <property type="entry name" value="Nucleoside Triphosphate Pyrophosphohydrolase"/>
    <property type="match status" value="1"/>
</dbReference>
<dbReference type="Pfam" id="PF00293">
    <property type="entry name" value="NUDIX"/>
    <property type="match status" value="1"/>
</dbReference>
<dbReference type="GO" id="GO:0016787">
    <property type="term" value="F:hydrolase activity"/>
    <property type="evidence" value="ECO:0007669"/>
    <property type="project" value="UniProtKB-KW"/>
</dbReference>
<dbReference type="STRING" id="61635.BN85306780"/>
<dbReference type="AlphaFoldDB" id="U4KSX5"/>
<dbReference type="OrthoDB" id="9787880at2"/>
<dbReference type="KEGG" id="abra:BN85306780"/>
<proteinExistence type="inferred from homology"/>
<dbReference type="InterPro" id="IPR015797">
    <property type="entry name" value="NUDIX_hydrolase-like_dom_sf"/>
</dbReference>
<reference evidence="3 4" key="1">
    <citation type="journal article" date="2013" name="J. Mol. Microbiol. Biotechnol.">
        <title>Analysis of the Complete Genomes of Acholeplasma brassicae , A. palmae and A. laidlawii and Their Comparison to the Obligate Parasites from ' Candidatus Phytoplasma'.</title>
        <authorList>
            <person name="Kube M."/>
            <person name="Siewert C."/>
            <person name="Migdoll A.M."/>
            <person name="Duduk B."/>
            <person name="Holz S."/>
            <person name="Rabus R."/>
            <person name="Seemuller E."/>
            <person name="Mitrovic J."/>
            <person name="Muller I."/>
            <person name="Buttner C."/>
            <person name="Reinhardt R."/>
        </authorList>
    </citation>
    <scope>NUCLEOTIDE SEQUENCE [LARGE SCALE GENOMIC DNA]</scope>
    <source>
        <strain evidence="4">0502</strain>
    </source>
</reference>
<keyword evidence="4" id="KW-1185">Reference proteome</keyword>
<dbReference type="PROSITE" id="PS51462">
    <property type="entry name" value="NUDIX"/>
    <property type="match status" value="1"/>
</dbReference>
<accession>U4KSX5</accession>
<evidence type="ECO:0000313" key="3">
    <source>
        <dbReference type="EMBL" id="CCV65699.1"/>
    </source>
</evidence>
<dbReference type="PANTHER" id="PTHR43736">
    <property type="entry name" value="ADP-RIBOSE PYROPHOSPHATASE"/>
    <property type="match status" value="1"/>
</dbReference>
<evidence type="ECO:0000256" key="1">
    <source>
        <dbReference type="ARBA" id="ARBA00005582"/>
    </source>
</evidence>